<dbReference type="EMBL" id="BIMW01000073">
    <property type="protein sequence ID" value="GCE93399.1"/>
    <property type="molecule type" value="Genomic_DNA"/>
</dbReference>
<evidence type="ECO:0000256" key="4">
    <source>
        <dbReference type="ARBA" id="ARBA00022989"/>
    </source>
</evidence>
<sequence length="155" mass="17622">MNWRGTTTVRDRIFACLPYMLPLMYGIQFGVFLLTQFPILQIILIPIAPLMAIFQSIPFAGIIVFFLMYLLVVRNENIPHFIRFNAMQSILLNIIVLGFSLILGIIPLQGFIQETLFNMIFLGVLASVSYGIVQSIRGQYAEIPTISDAVYMQVR</sequence>
<keyword evidence="8" id="KW-1185">Reference proteome</keyword>
<organism evidence="7 8">
    <name type="scientific">Limnospira platensis NIES-46</name>
    <dbReference type="NCBI Taxonomy" id="1236695"/>
    <lineage>
        <taxon>Bacteria</taxon>
        <taxon>Bacillati</taxon>
        <taxon>Cyanobacteriota</taxon>
        <taxon>Cyanophyceae</taxon>
        <taxon>Oscillatoriophycideae</taxon>
        <taxon>Oscillatoriales</taxon>
        <taxon>Sirenicapillariaceae</taxon>
        <taxon>Limnospira</taxon>
    </lineage>
</organism>
<dbReference type="Pfam" id="PF16166">
    <property type="entry name" value="TIC20"/>
    <property type="match status" value="1"/>
</dbReference>
<feature type="transmembrane region" description="Helical" evidence="6">
    <location>
        <begin position="116"/>
        <end position="133"/>
    </location>
</feature>
<evidence type="ECO:0000313" key="8">
    <source>
        <dbReference type="Proteomes" id="UP000326169"/>
    </source>
</evidence>
<dbReference type="PANTHER" id="PTHR33510">
    <property type="entry name" value="PROTEIN TIC 20-II, CHLOROPLASTIC"/>
    <property type="match status" value="1"/>
</dbReference>
<keyword evidence="3 6" id="KW-0812">Transmembrane</keyword>
<comment type="subcellular location">
    <subcellularLocation>
        <location evidence="1">Membrane</location>
        <topology evidence="1">Multi-pass membrane protein</topology>
    </subcellularLocation>
</comment>
<evidence type="ECO:0000256" key="6">
    <source>
        <dbReference type="SAM" id="Phobius"/>
    </source>
</evidence>
<dbReference type="PANTHER" id="PTHR33510:SF5">
    <property type="entry name" value="PROTEIN TIC 20-II, CHLOROPLASTIC"/>
    <property type="match status" value="1"/>
</dbReference>
<evidence type="ECO:0000256" key="2">
    <source>
        <dbReference type="ARBA" id="ARBA00009596"/>
    </source>
</evidence>
<feature type="transmembrane region" description="Helical" evidence="6">
    <location>
        <begin position="90"/>
        <end position="110"/>
    </location>
</feature>
<feature type="transmembrane region" description="Helical" evidence="6">
    <location>
        <begin position="12"/>
        <end position="33"/>
    </location>
</feature>
<evidence type="ECO:0000256" key="3">
    <source>
        <dbReference type="ARBA" id="ARBA00022692"/>
    </source>
</evidence>
<evidence type="ECO:0008006" key="9">
    <source>
        <dbReference type="Google" id="ProtNLM"/>
    </source>
</evidence>
<dbReference type="RefSeq" id="WP_006619870.1">
    <property type="nucleotide sequence ID" value="NZ_BIMW01000073.1"/>
</dbReference>
<proteinExistence type="inferred from homology"/>
<keyword evidence="5 6" id="KW-0472">Membrane</keyword>
<reference evidence="7 8" key="1">
    <citation type="journal article" date="2019" name="J Genomics">
        <title>The Draft Genome of a Hydrogen-producing Cyanobacterium, Arthrospira platensis NIES-46.</title>
        <authorList>
            <person name="Suzuki S."/>
            <person name="Yamaguchi H."/>
            <person name="Kawachi M."/>
        </authorList>
    </citation>
    <scope>NUCLEOTIDE SEQUENCE [LARGE SCALE GENOMIC DNA]</scope>
    <source>
        <strain evidence="7 8">NIES-46</strain>
    </source>
</reference>
<keyword evidence="4 6" id="KW-1133">Transmembrane helix</keyword>
<protein>
    <recommendedName>
        <fullName evidence="9">Tic20 family protein</fullName>
    </recommendedName>
</protein>
<evidence type="ECO:0000313" key="7">
    <source>
        <dbReference type="EMBL" id="GCE93399.1"/>
    </source>
</evidence>
<evidence type="ECO:0000256" key="1">
    <source>
        <dbReference type="ARBA" id="ARBA00004141"/>
    </source>
</evidence>
<name>A0A5M3T7H6_LIMPL</name>
<dbReference type="Proteomes" id="UP000326169">
    <property type="component" value="Unassembled WGS sequence"/>
</dbReference>
<gene>
    <name evidence="7" type="ORF">NIES46_14490</name>
</gene>
<evidence type="ECO:0000256" key="5">
    <source>
        <dbReference type="ARBA" id="ARBA00023136"/>
    </source>
</evidence>
<dbReference type="GeneID" id="301682328"/>
<comment type="similarity">
    <text evidence="2">Belongs to the Tic20 family.</text>
</comment>
<accession>A0A5M3T7H6</accession>
<dbReference type="InterPro" id="IPR005691">
    <property type="entry name" value="Tic20"/>
</dbReference>
<comment type="caution">
    <text evidence="7">The sequence shown here is derived from an EMBL/GenBank/DDBJ whole genome shotgun (WGS) entry which is preliminary data.</text>
</comment>
<feature type="transmembrane region" description="Helical" evidence="6">
    <location>
        <begin position="39"/>
        <end position="70"/>
    </location>
</feature>